<dbReference type="PANTHER" id="PTHR30069">
    <property type="entry name" value="TONB-DEPENDENT OUTER MEMBRANE RECEPTOR"/>
    <property type="match status" value="1"/>
</dbReference>
<evidence type="ECO:0000256" key="5">
    <source>
        <dbReference type="ARBA" id="ARBA00022729"/>
    </source>
</evidence>
<comment type="similarity">
    <text evidence="10 11">Belongs to the TonB-dependent receptor family.</text>
</comment>
<dbReference type="Proteomes" id="UP000289775">
    <property type="component" value="Unassembled WGS sequence"/>
</dbReference>
<keyword evidence="3 10" id="KW-1134">Transmembrane beta strand</keyword>
<dbReference type="AlphaFoldDB" id="A0A444W483"/>
<name>A0A444W483_9FLAO</name>
<dbReference type="Gene3D" id="2.170.130.10">
    <property type="entry name" value="TonB-dependent receptor, plug domain"/>
    <property type="match status" value="1"/>
</dbReference>
<dbReference type="InterPro" id="IPR000531">
    <property type="entry name" value="Beta-barrel_TonB"/>
</dbReference>
<organism evidence="15 16">
    <name type="scientific">Flavobacterium beibuense</name>
    <dbReference type="NCBI Taxonomy" id="657326"/>
    <lineage>
        <taxon>Bacteria</taxon>
        <taxon>Pseudomonadati</taxon>
        <taxon>Bacteroidota</taxon>
        <taxon>Flavobacteriia</taxon>
        <taxon>Flavobacteriales</taxon>
        <taxon>Flavobacteriaceae</taxon>
        <taxon>Flavobacterium</taxon>
    </lineage>
</organism>
<evidence type="ECO:0000256" key="12">
    <source>
        <dbReference type="SAM" id="SignalP"/>
    </source>
</evidence>
<evidence type="ECO:0000256" key="9">
    <source>
        <dbReference type="ARBA" id="ARBA00023237"/>
    </source>
</evidence>
<evidence type="ECO:0000259" key="13">
    <source>
        <dbReference type="Pfam" id="PF00593"/>
    </source>
</evidence>
<keyword evidence="7 10" id="KW-0472">Membrane</keyword>
<gene>
    <name evidence="15" type="ORF">NU09_3338</name>
</gene>
<dbReference type="PROSITE" id="PS52016">
    <property type="entry name" value="TONB_DEPENDENT_REC_3"/>
    <property type="match status" value="1"/>
</dbReference>
<keyword evidence="9 10" id="KW-0998">Cell outer membrane</keyword>
<comment type="subcellular location">
    <subcellularLocation>
        <location evidence="1 10">Cell outer membrane</location>
        <topology evidence="1 10">Multi-pass membrane protein</topology>
    </subcellularLocation>
</comment>
<dbReference type="GO" id="GO:0044718">
    <property type="term" value="P:siderophore transmembrane transport"/>
    <property type="evidence" value="ECO:0007669"/>
    <property type="project" value="TreeGrafter"/>
</dbReference>
<protein>
    <submittedName>
        <fullName evidence="15">TonB-dependent receptor</fullName>
    </submittedName>
</protein>
<dbReference type="Pfam" id="PF00593">
    <property type="entry name" value="TonB_dep_Rec_b-barrel"/>
    <property type="match status" value="1"/>
</dbReference>
<evidence type="ECO:0000256" key="4">
    <source>
        <dbReference type="ARBA" id="ARBA00022692"/>
    </source>
</evidence>
<dbReference type="Pfam" id="PF07715">
    <property type="entry name" value="Plug"/>
    <property type="match status" value="1"/>
</dbReference>
<dbReference type="SUPFAM" id="SSF56935">
    <property type="entry name" value="Porins"/>
    <property type="match status" value="1"/>
</dbReference>
<evidence type="ECO:0000256" key="11">
    <source>
        <dbReference type="RuleBase" id="RU003357"/>
    </source>
</evidence>
<reference evidence="15 16" key="1">
    <citation type="submission" date="2014-12" db="EMBL/GenBank/DDBJ databases">
        <title>Genome sequence of Flavobacterium beibuense RSKm HC5.</title>
        <authorList>
            <person name="Kim J.F."/>
            <person name="Song J.Y."/>
            <person name="Kwak M.-J."/>
            <person name="Lee S.-W."/>
        </authorList>
    </citation>
    <scope>NUCLEOTIDE SEQUENCE [LARGE SCALE GENOMIC DNA]</scope>
    <source>
        <strain evidence="15 16">RSKm HC5</strain>
    </source>
</reference>
<accession>A0A444W483</accession>
<dbReference type="OrthoDB" id="9762903at2"/>
<comment type="caution">
    <text evidence="15">The sequence shown here is derived from an EMBL/GenBank/DDBJ whole genome shotgun (WGS) entry which is preliminary data.</text>
</comment>
<keyword evidence="6 11" id="KW-0798">TonB box</keyword>
<dbReference type="EMBL" id="JUIW01000013">
    <property type="protein sequence ID" value="RYJ40508.1"/>
    <property type="molecule type" value="Genomic_DNA"/>
</dbReference>
<evidence type="ECO:0000259" key="14">
    <source>
        <dbReference type="Pfam" id="PF07715"/>
    </source>
</evidence>
<evidence type="ECO:0000256" key="2">
    <source>
        <dbReference type="ARBA" id="ARBA00022448"/>
    </source>
</evidence>
<evidence type="ECO:0000313" key="15">
    <source>
        <dbReference type="EMBL" id="RYJ40508.1"/>
    </source>
</evidence>
<dbReference type="InterPro" id="IPR039426">
    <property type="entry name" value="TonB-dep_rcpt-like"/>
</dbReference>
<keyword evidence="5 12" id="KW-0732">Signal</keyword>
<keyword evidence="16" id="KW-1185">Reference proteome</keyword>
<feature type="domain" description="TonB-dependent receptor-like beta-barrel" evidence="13">
    <location>
        <begin position="163"/>
        <end position="584"/>
    </location>
</feature>
<dbReference type="Gene3D" id="2.40.170.20">
    <property type="entry name" value="TonB-dependent receptor, beta-barrel domain"/>
    <property type="match status" value="1"/>
</dbReference>
<dbReference type="GO" id="GO:0015344">
    <property type="term" value="F:siderophore uptake transmembrane transporter activity"/>
    <property type="evidence" value="ECO:0007669"/>
    <property type="project" value="TreeGrafter"/>
</dbReference>
<feature type="signal peptide" evidence="12">
    <location>
        <begin position="1"/>
        <end position="20"/>
    </location>
</feature>
<proteinExistence type="inferred from homology"/>
<dbReference type="InterPro" id="IPR037066">
    <property type="entry name" value="Plug_dom_sf"/>
</dbReference>
<evidence type="ECO:0000256" key="6">
    <source>
        <dbReference type="ARBA" id="ARBA00023077"/>
    </source>
</evidence>
<evidence type="ECO:0000256" key="7">
    <source>
        <dbReference type="ARBA" id="ARBA00023136"/>
    </source>
</evidence>
<evidence type="ECO:0000256" key="8">
    <source>
        <dbReference type="ARBA" id="ARBA00023170"/>
    </source>
</evidence>
<dbReference type="GO" id="GO:0009279">
    <property type="term" value="C:cell outer membrane"/>
    <property type="evidence" value="ECO:0007669"/>
    <property type="project" value="UniProtKB-SubCell"/>
</dbReference>
<feature type="chain" id="PRO_5019543992" evidence="12">
    <location>
        <begin position="21"/>
        <end position="610"/>
    </location>
</feature>
<keyword evidence="4 10" id="KW-0812">Transmembrane</keyword>
<dbReference type="RefSeq" id="WP_129752410.1">
    <property type="nucleotide sequence ID" value="NZ_JUIW01000013.1"/>
</dbReference>
<evidence type="ECO:0000256" key="3">
    <source>
        <dbReference type="ARBA" id="ARBA00022452"/>
    </source>
</evidence>
<sequence>MTLKKIILVFTVLLCQYIWAQQDTIVQLKEVVISDTQLKNFTNTQSILTLNDSVININQSSLTSLLNYNTTVYFKENGLGMVSSPSFRGTTAQQTAVVWNGININSQLNGQTDFNVINTRDFDAIDVRAGGGSVIYGSSAIGGSIHLNNQLEYKKKFTNSVRANYGSFNTFGANYTGTVADDKFSAALSITRNSSDNDYDYVGKDGHNLNGQYYNNSASATLGYKINQSNVLTLYSYLFDGERHFSLIFPSETRTKYYNLNTRNMLEWTGNYGRFTSKLKGAFLSEKYKYYDNIDDKGYDYGKSESVIGNYDLLFRINDKIKLNSVFNFTQTKGYGSNLEGAERSIGSAGLLFSHAVTQKLLYEAGLRKEATNNYDSPLLYSAGVRYRVSDFYLVRVNGSKNFRIPTFQDLYWQGSGNTDLKPESSVQGEIGNEFTIKNVSLTLTGYYIKLKDMLRWLPTGSVWRPQNTDRVRTYGLEAAFKYTKNFNNHQFAFNAVYGYTKSEDETTGYQLIYVPYNKASGALSYNYKKLSAYYQFLYVGEVFTRSDNNSRYNIDAYNTGNVGVEYNFGKSKIYRLGAQVLNVWNADYVNVDSRQMPGRNYNIYLTLKL</sequence>
<dbReference type="InterPro" id="IPR012910">
    <property type="entry name" value="Plug_dom"/>
</dbReference>
<evidence type="ECO:0000256" key="1">
    <source>
        <dbReference type="ARBA" id="ARBA00004571"/>
    </source>
</evidence>
<keyword evidence="8 15" id="KW-0675">Receptor</keyword>
<feature type="domain" description="TonB-dependent receptor plug" evidence="14">
    <location>
        <begin position="45"/>
        <end position="143"/>
    </location>
</feature>
<evidence type="ECO:0000313" key="16">
    <source>
        <dbReference type="Proteomes" id="UP000289775"/>
    </source>
</evidence>
<keyword evidence="2 10" id="KW-0813">Transport</keyword>
<evidence type="ECO:0000256" key="10">
    <source>
        <dbReference type="PROSITE-ProRule" id="PRU01360"/>
    </source>
</evidence>
<dbReference type="PANTHER" id="PTHR30069:SF29">
    <property type="entry name" value="HEMOGLOBIN AND HEMOGLOBIN-HAPTOGLOBIN-BINDING PROTEIN 1-RELATED"/>
    <property type="match status" value="1"/>
</dbReference>
<dbReference type="InterPro" id="IPR036942">
    <property type="entry name" value="Beta-barrel_TonB_sf"/>
</dbReference>